<dbReference type="InterPro" id="IPR035093">
    <property type="entry name" value="RelE/ParE_toxin_dom_sf"/>
</dbReference>
<sequence>MELEIIWAEFSEFQLDKIFEYYKKEANFDIALEIIEGILNEPEILRKNPFVGQKEPLLKERTIEYRYLVYKSFKIIYSVDEKNAKIKIADVFGTRQFPDKIKRKK</sequence>
<keyword evidence="2" id="KW-1185">Reference proteome</keyword>
<dbReference type="EMBL" id="JAVHUL010000003">
    <property type="protein sequence ID" value="MDQ7916307.1"/>
    <property type="molecule type" value="Genomic_DNA"/>
</dbReference>
<dbReference type="Gene3D" id="3.30.2310.20">
    <property type="entry name" value="RelE-like"/>
    <property type="match status" value="1"/>
</dbReference>
<name>A0ABU0ZXW9_9FLAO</name>
<accession>A0ABU0ZXW9</accession>
<protein>
    <submittedName>
        <fullName evidence="1">Type II toxin-antitoxin system RelE/ParE family toxin</fullName>
    </submittedName>
</protein>
<evidence type="ECO:0000313" key="2">
    <source>
        <dbReference type="Proteomes" id="UP001230915"/>
    </source>
</evidence>
<reference evidence="1 2" key="1">
    <citation type="submission" date="2023-08" db="EMBL/GenBank/DDBJ databases">
        <title>Mesonia sp. MT50, isolated from deep-sea sediment of the Mariana Trench.</title>
        <authorList>
            <person name="Fu H."/>
        </authorList>
    </citation>
    <scope>NUCLEOTIDE SEQUENCE [LARGE SCALE GENOMIC DNA]</scope>
    <source>
        <strain evidence="1 2">MT50</strain>
    </source>
</reference>
<gene>
    <name evidence="1" type="ORF">RBU60_01870</name>
</gene>
<comment type="caution">
    <text evidence="1">The sequence shown here is derived from an EMBL/GenBank/DDBJ whole genome shotgun (WGS) entry which is preliminary data.</text>
</comment>
<evidence type="ECO:0000313" key="1">
    <source>
        <dbReference type="EMBL" id="MDQ7916307.1"/>
    </source>
</evidence>
<proteinExistence type="predicted"/>
<organism evidence="1 2">
    <name type="scientific">Mesonia profundi</name>
    <dbReference type="NCBI Taxonomy" id="3070998"/>
    <lineage>
        <taxon>Bacteria</taxon>
        <taxon>Pseudomonadati</taxon>
        <taxon>Bacteroidota</taxon>
        <taxon>Flavobacteriia</taxon>
        <taxon>Flavobacteriales</taxon>
        <taxon>Flavobacteriaceae</taxon>
        <taxon>Mesonia</taxon>
    </lineage>
</organism>
<dbReference type="RefSeq" id="WP_308862925.1">
    <property type="nucleotide sequence ID" value="NZ_JAVHUL010000003.1"/>
</dbReference>
<dbReference type="Proteomes" id="UP001230915">
    <property type="component" value="Unassembled WGS sequence"/>
</dbReference>